<gene>
    <name evidence="3" type="ORF">CR513_50231</name>
</gene>
<dbReference type="PANTHER" id="PTHR48475">
    <property type="entry name" value="RIBONUCLEASE H"/>
    <property type="match status" value="1"/>
</dbReference>
<feature type="domain" description="Integrase zinc-binding" evidence="2">
    <location>
        <begin position="106"/>
        <end position="162"/>
    </location>
</feature>
<dbReference type="Gene3D" id="1.10.340.70">
    <property type="match status" value="1"/>
</dbReference>
<dbReference type="AlphaFoldDB" id="A0A371EWU2"/>
<dbReference type="InterPro" id="IPR036397">
    <property type="entry name" value="RNaseH_sf"/>
</dbReference>
<reference evidence="3" key="1">
    <citation type="submission" date="2018-05" db="EMBL/GenBank/DDBJ databases">
        <title>Draft genome of Mucuna pruriens seed.</title>
        <authorList>
            <person name="Nnadi N.E."/>
            <person name="Vos R."/>
            <person name="Hasami M.H."/>
            <person name="Devisetty U.K."/>
            <person name="Aguiy J.C."/>
        </authorList>
    </citation>
    <scope>NUCLEOTIDE SEQUENCE [LARGE SCALE GENOMIC DNA]</scope>
    <source>
        <strain evidence="3">JCA_2017</strain>
    </source>
</reference>
<proteinExistence type="predicted"/>
<name>A0A371EWU2_MUCPR</name>
<dbReference type="PANTHER" id="PTHR48475:SF2">
    <property type="entry name" value="RIBONUCLEASE H"/>
    <property type="match status" value="1"/>
</dbReference>
<sequence>MASTFESFTLLHVPRDQNERADLLAKLASTQRWGQRSAPTIDKQEIWCIEGKGTWMDPFITYLKEDRLLEDPAKAKKVPREASKYILLSQHLYHQGFSFLLLRCVDEDEATYVIREVHEGVCGTHIGGRTLTRKIAKVGYYWPALKSDCTDYVKKCDKCQRFTEAHKAPLEHLYPLEEAKGRWAEELPQVLWSYHTTSHSNTNETPFRLMFGTEAMIPVEIGESSPQTTLFEPCENEEELRANLDMLQEVWEIAHVKEYVVKARAARKYDKRIVPRNFKPQDLVESNKLTTIWEVPFRVLEEVGRGAYRIEKLDGRKVPCTWNAATLRINVAAYNDRLKNGRLKKTDPGSDYNRLRSTRPKNGRSKKIDPGSDYNRLRSTRPKTDGKKRSI</sequence>
<keyword evidence="4" id="KW-1185">Reference proteome</keyword>
<protein>
    <recommendedName>
        <fullName evidence="2">Integrase zinc-binding domain-containing protein</fullName>
    </recommendedName>
</protein>
<dbReference type="GO" id="GO:0003676">
    <property type="term" value="F:nucleic acid binding"/>
    <property type="evidence" value="ECO:0007669"/>
    <property type="project" value="InterPro"/>
</dbReference>
<comment type="caution">
    <text evidence="3">The sequence shown here is derived from an EMBL/GenBank/DDBJ whole genome shotgun (WGS) entry which is preliminary data.</text>
</comment>
<dbReference type="Pfam" id="PF17921">
    <property type="entry name" value="Integrase_H2C2"/>
    <property type="match status" value="1"/>
</dbReference>
<organism evidence="3 4">
    <name type="scientific">Mucuna pruriens</name>
    <name type="common">Velvet bean</name>
    <name type="synonym">Dolichos pruriens</name>
    <dbReference type="NCBI Taxonomy" id="157652"/>
    <lineage>
        <taxon>Eukaryota</taxon>
        <taxon>Viridiplantae</taxon>
        <taxon>Streptophyta</taxon>
        <taxon>Embryophyta</taxon>
        <taxon>Tracheophyta</taxon>
        <taxon>Spermatophyta</taxon>
        <taxon>Magnoliopsida</taxon>
        <taxon>eudicotyledons</taxon>
        <taxon>Gunneridae</taxon>
        <taxon>Pentapetalae</taxon>
        <taxon>rosids</taxon>
        <taxon>fabids</taxon>
        <taxon>Fabales</taxon>
        <taxon>Fabaceae</taxon>
        <taxon>Papilionoideae</taxon>
        <taxon>50 kb inversion clade</taxon>
        <taxon>NPAAA clade</taxon>
        <taxon>indigoferoid/millettioid clade</taxon>
        <taxon>Phaseoleae</taxon>
        <taxon>Mucuna</taxon>
    </lineage>
</organism>
<feature type="compositionally biased region" description="Basic residues" evidence="1">
    <location>
        <begin position="356"/>
        <end position="365"/>
    </location>
</feature>
<evidence type="ECO:0000313" key="3">
    <source>
        <dbReference type="EMBL" id="RDX70518.1"/>
    </source>
</evidence>
<dbReference type="Proteomes" id="UP000257109">
    <property type="component" value="Unassembled WGS sequence"/>
</dbReference>
<evidence type="ECO:0000313" key="4">
    <source>
        <dbReference type="Proteomes" id="UP000257109"/>
    </source>
</evidence>
<dbReference type="InterPro" id="IPR041588">
    <property type="entry name" value="Integrase_H2C2"/>
</dbReference>
<evidence type="ECO:0000259" key="2">
    <source>
        <dbReference type="Pfam" id="PF17921"/>
    </source>
</evidence>
<feature type="region of interest" description="Disordered" evidence="1">
    <location>
        <begin position="340"/>
        <end position="391"/>
    </location>
</feature>
<accession>A0A371EWU2</accession>
<dbReference type="OrthoDB" id="2016337at2759"/>
<dbReference type="EMBL" id="QJKJ01011680">
    <property type="protein sequence ID" value="RDX70518.1"/>
    <property type="molecule type" value="Genomic_DNA"/>
</dbReference>
<feature type="compositionally biased region" description="Basic and acidic residues" evidence="1">
    <location>
        <begin position="382"/>
        <end position="391"/>
    </location>
</feature>
<evidence type="ECO:0000256" key="1">
    <source>
        <dbReference type="SAM" id="MobiDB-lite"/>
    </source>
</evidence>
<feature type="non-terminal residue" evidence="3">
    <location>
        <position position="1"/>
    </location>
</feature>
<dbReference type="Gene3D" id="3.30.420.10">
    <property type="entry name" value="Ribonuclease H-like superfamily/Ribonuclease H"/>
    <property type="match status" value="1"/>
</dbReference>